<feature type="non-terminal residue" evidence="2">
    <location>
        <position position="747"/>
    </location>
</feature>
<feature type="region of interest" description="Disordered" evidence="1">
    <location>
        <begin position="1"/>
        <end position="35"/>
    </location>
</feature>
<proteinExistence type="predicted"/>
<dbReference type="Proteomes" id="UP000479000">
    <property type="component" value="Unassembled WGS sequence"/>
</dbReference>
<keyword evidence="3" id="KW-1185">Reference proteome</keyword>
<feature type="region of interest" description="Disordered" evidence="1">
    <location>
        <begin position="725"/>
        <end position="747"/>
    </location>
</feature>
<feature type="region of interest" description="Disordered" evidence="1">
    <location>
        <begin position="180"/>
        <end position="292"/>
    </location>
</feature>
<feature type="compositionally biased region" description="Polar residues" evidence="1">
    <location>
        <begin position="246"/>
        <end position="267"/>
    </location>
</feature>
<feature type="region of interest" description="Disordered" evidence="1">
    <location>
        <begin position="695"/>
        <end position="714"/>
    </location>
</feature>
<feature type="compositionally biased region" description="Polar residues" evidence="1">
    <location>
        <begin position="412"/>
        <end position="472"/>
    </location>
</feature>
<feature type="compositionally biased region" description="Polar residues" evidence="1">
    <location>
        <begin position="725"/>
        <end position="738"/>
    </location>
</feature>
<feature type="compositionally biased region" description="Polar residues" evidence="1">
    <location>
        <begin position="54"/>
        <end position="92"/>
    </location>
</feature>
<feature type="compositionally biased region" description="Basic and acidic residues" evidence="1">
    <location>
        <begin position="232"/>
        <end position="243"/>
    </location>
</feature>
<feature type="compositionally biased region" description="Low complexity" evidence="1">
    <location>
        <begin position="183"/>
        <end position="202"/>
    </location>
</feature>
<feature type="region of interest" description="Disordered" evidence="1">
    <location>
        <begin position="54"/>
        <end position="123"/>
    </location>
</feature>
<feature type="compositionally biased region" description="Polar residues" evidence="1">
    <location>
        <begin position="1"/>
        <end position="14"/>
    </location>
</feature>
<feature type="region of interest" description="Disordered" evidence="1">
    <location>
        <begin position="638"/>
        <end position="675"/>
    </location>
</feature>
<feature type="compositionally biased region" description="Polar residues" evidence="1">
    <location>
        <begin position="277"/>
        <end position="290"/>
    </location>
</feature>
<feature type="region of interest" description="Disordered" evidence="1">
    <location>
        <begin position="321"/>
        <end position="346"/>
    </location>
</feature>
<feature type="compositionally biased region" description="Polar residues" evidence="1">
    <location>
        <begin position="534"/>
        <end position="558"/>
    </location>
</feature>
<feature type="compositionally biased region" description="Low complexity" evidence="1">
    <location>
        <begin position="655"/>
        <end position="667"/>
    </location>
</feature>
<evidence type="ECO:0000313" key="2">
    <source>
        <dbReference type="EMBL" id="CAB0009624.1"/>
    </source>
</evidence>
<feature type="compositionally biased region" description="Basic and acidic residues" evidence="1">
    <location>
        <begin position="400"/>
        <end position="410"/>
    </location>
</feature>
<feature type="compositionally biased region" description="Polar residues" evidence="1">
    <location>
        <begin position="203"/>
        <end position="227"/>
    </location>
</feature>
<feature type="compositionally biased region" description="Polar residues" evidence="1">
    <location>
        <begin position="701"/>
        <end position="714"/>
    </location>
</feature>
<feature type="compositionally biased region" description="Low complexity" evidence="1">
    <location>
        <begin position="331"/>
        <end position="342"/>
    </location>
</feature>
<accession>A0A6H5GXZ6</accession>
<gene>
    <name evidence="2" type="ORF">NTEN_LOCUS14754</name>
</gene>
<protein>
    <submittedName>
        <fullName evidence="2">Uncharacterized protein</fullName>
    </submittedName>
</protein>
<feature type="compositionally biased region" description="Polar residues" evidence="1">
    <location>
        <begin position="321"/>
        <end position="330"/>
    </location>
</feature>
<name>A0A6H5GXZ6_9HEMI</name>
<feature type="region of interest" description="Disordered" evidence="1">
    <location>
        <begin position="393"/>
        <end position="560"/>
    </location>
</feature>
<feature type="compositionally biased region" description="Polar residues" evidence="1">
    <location>
        <begin position="638"/>
        <end position="647"/>
    </location>
</feature>
<dbReference type="EMBL" id="CADCXU010021848">
    <property type="protein sequence ID" value="CAB0009624.1"/>
    <property type="molecule type" value="Genomic_DNA"/>
</dbReference>
<reference evidence="2 3" key="1">
    <citation type="submission" date="2020-02" db="EMBL/GenBank/DDBJ databases">
        <authorList>
            <person name="Ferguson B K."/>
        </authorList>
    </citation>
    <scope>NUCLEOTIDE SEQUENCE [LARGE SCALE GENOMIC DNA]</scope>
</reference>
<feature type="compositionally biased region" description="Low complexity" evidence="1">
    <location>
        <begin position="497"/>
        <end position="522"/>
    </location>
</feature>
<feature type="compositionally biased region" description="Polar residues" evidence="1">
    <location>
        <begin position="23"/>
        <end position="35"/>
    </location>
</feature>
<sequence>MNTEQTDMPSTVTPTAFPKDYHSSQSIETTITPGPDFSITTLSPFSETVHSTTVFEQDSMPSSSVPTEPDNTTQFFSSNDTTTPSYNPTGSKDTSETKFIITSPTSGTYTTITSTLPEQEQTPKMTAAYPSTMTAISEPSSPFSTTLAETTSTTLKDTVLAKTTDGYSTTEKQSFTVEPTLDSSTRFSTSITTTEIAPTTETYNLTTSPFEETSTEKNSGVSGTTFTVPDLTTKESSTDKPEFSDDSSTSFILTSTIRSTDMAQTPSPIGASEGSHETPQTTISETQTESAPYDRNLATSAIGTQTTPPFITTVFQPETSPVSNFETTQSIITSPTPPITMSSDDDIQTSKDVTEVPYSIPASTYGSTTGATLISTIKTTTVRKDIDARTPQLQTTFDLKPSKDTTEEPHTVSASTYDSTTGSTMGSTAPDSETQTSREIQTTIQGTTESDSTILQAGTSVDGSSTRATWPTITAAIPGATNEPTTPTTIGRDFETETSSQSQTTSRSEVETETTSQIQSTTDLSTAHIRNATHDSAFTTVQPDKTPGSTLRSRSMGTTEPFGAVPLSTFGGTMISSEASTIATNVETQTFSRIPTTDLGTTESQTKILPTTIRAEESGTAPGATYSTKITTLPTTIISNIESGTSQGTTEKSDSGSGSSYESTTPSLEQSTIKSDFVAETTTQIRTTTDLATAHSHTEKSQITSTTLQQDTEGSTYATITSTMSASSVGSIGTTQPSGAVPGSTFD</sequence>
<evidence type="ECO:0000256" key="1">
    <source>
        <dbReference type="SAM" id="MobiDB-lite"/>
    </source>
</evidence>
<organism evidence="2 3">
    <name type="scientific">Nesidiocoris tenuis</name>
    <dbReference type="NCBI Taxonomy" id="355587"/>
    <lineage>
        <taxon>Eukaryota</taxon>
        <taxon>Metazoa</taxon>
        <taxon>Ecdysozoa</taxon>
        <taxon>Arthropoda</taxon>
        <taxon>Hexapoda</taxon>
        <taxon>Insecta</taxon>
        <taxon>Pterygota</taxon>
        <taxon>Neoptera</taxon>
        <taxon>Paraneoptera</taxon>
        <taxon>Hemiptera</taxon>
        <taxon>Heteroptera</taxon>
        <taxon>Panheteroptera</taxon>
        <taxon>Cimicomorpha</taxon>
        <taxon>Miridae</taxon>
        <taxon>Dicyphina</taxon>
        <taxon>Nesidiocoris</taxon>
    </lineage>
</organism>
<feature type="compositionally biased region" description="Low complexity" evidence="1">
    <location>
        <begin position="100"/>
        <end position="115"/>
    </location>
</feature>
<dbReference type="AlphaFoldDB" id="A0A6H5GXZ6"/>
<evidence type="ECO:0000313" key="3">
    <source>
        <dbReference type="Proteomes" id="UP000479000"/>
    </source>
</evidence>